<comment type="caution">
    <text evidence="1">The sequence shown here is derived from an EMBL/GenBank/DDBJ whole genome shotgun (WGS) entry which is preliminary data.</text>
</comment>
<accession>A0ACB9G2B7</accession>
<reference evidence="2" key="1">
    <citation type="journal article" date="2022" name="Mol. Ecol. Resour.">
        <title>The genomes of chicory, endive, great burdock and yacon provide insights into Asteraceae palaeo-polyploidization history and plant inulin production.</title>
        <authorList>
            <person name="Fan W."/>
            <person name="Wang S."/>
            <person name="Wang H."/>
            <person name="Wang A."/>
            <person name="Jiang F."/>
            <person name="Liu H."/>
            <person name="Zhao H."/>
            <person name="Xu D."/>
            <person name="Zhang Y."/>
        </authorList>
    </citation>
    <scope>NUCLEOTIDE SEQUENCE [LARGE SCALE GENOMIC DNA]</scope>
    <source>
        <strain evidence="2">cv. Yunnan</strain>
    </source>
</reference>
<organism evidence="1 2">
    <name type="scientific">Smallanthus sonchifolius</name>
    <dbReference type="NCBI Taxonomy" id="185202"/>
    <lineage>
        <taxon>Eukaryota</taxon>
        <taxon>Viridiplantae</taxon>
        <taxon>Streptophyta</taxon>
        <taxon>Embryophyta</taxon>
        <taxon>Tracheophyta</taxon>
        <taxon>Spermatophyta</taxon>
        <taxon>Magnoliopsida</taxon>
        <taxon>eudicotyledons</taxon>
        <taxon>Gunneridae</taxon>
        <taxon>Pentapetalae</taxon>
        <taxon>asterids</taxon>
        <taxon>campanulids</taxon>
        <taxon>Asterales</taxon>
        <taxon>Asteraceae</taxon>
        <taxon>Asteroideae</taxon>
        <taxon>Heliantheae alliance</taxon>
        <taxon>Millerieae</taxon>
        <taxon>Smallanthus</taxon>
    </lineage>
</organism>
<gene>
    <name evidence="1" type="ORF">L1987_46979</name>
</gene>
<dbReference type="EMBL" id="CM042032">
    <property type="protein sequence ID" value="KAI3777183.1"/>
    <property type="molecule type" value="Genomic_DNA"/>
</dbReference>
<name>A0ACB9G2B7_9ASTR</name>
<evidence type="ECO:0000313" key="2">
    <source>
        <dbReference type="Proteomes" id="UP001056120"/>
    </source>
</evidence>
<reference evidence="1 2" key="2">
    <citation type="journal article" date="2022" name="Mol. Ecol. Resour.">
        <title>The genomes of chicory, endive, great burdock and yacon provide insights into Asteraceae paleo-polyploidization history and plant inulin production.</title>
        <authorList>
            <person name="Fan W."/>
            <person name="Wang S."/>
            <person name="Wang H."/>
            <person name="Wang A."/>
            <person name="Jiang F."/>
            <person name="Liu H."/>
            <person name="Zhao H."/>
            <person name="Xu D."/>
            <person name="Zhang Y."/>
        </authorList>
    </citation>
    <scope>NUCLEOTIDE SEQUENCE [LARGE SCALE GENOMIC DNA]</scope>
    <source>
        <strain evidence="2">cv. Yunnan</strain>
        <tissue evidence="1">Leaves</tissue>
    </source>
</reference>
<sequence length="68" mass="7986">MARGFICLDHERARRKRERRTMAKSDVACLKLKNLVSLSSSNHQVIKALKMLALKTDWNLHWQRKAPE</sequence>
<evidence type="ECO:0000313" key="1">
    <source>
        <dbReference type="EMBL" id="KAI3777183.1"/>
    </source>
</evidence>
<dbReference type="Proteomes" id="UP001056120">
    <property type="component" value="Linkage Group LG15"/>
</dbReference>
<protein>
    <submittedName>
        <fullName evidence="1">Uncharacterized protein</fullName>
    </submittedName>
</protein>
<keyword evidence="2" id="KW-1185">Reference proteome</keyword>
<proteinExistence type="predicted"/>